<dbReference type="InterPro" id="IPR000531">
    <property type="entry name" value="Beta-barrel_TonB"/>
</dbReference>
<dbReference type="InterPro" id="IPR010105">
    <property type="entry name" value="TonB_sidphr_rcpt"/>
</dbReference>
<keyword evidence="3 10" id="KW-0813">Transport</keyword>
<evidence type="ECO:0000256" key="8">
    <source>
        <dbReference type="ARBA" id="ARBA00023170"/>
    </source>
</evidence>
<evidence type="ECO:0000313" key="14">
    <source>
        <dbReference type="EMBL" id="SDV46919.1"/>
    </source>
</evidence>
<keyword evidence="4 10" id="KW-1134">Transmembrane beta strand</keyword>
<dbReference type="InterPro" id="IPR012910">
    <property type="entry name" value="Plug_dom"/>
</dbReference>
<dbReference type="InterPro" id="IPR039426">
    <property type="entry name" value="TonB-dep_rcpt-like"/>
</dbReference>
<dbReference type="RefSeq" id="WP_235837777.1">
    <property type="nucleotide sequence ID" value="NZ_FNLO01000002.1"/>
</dbReference>
<evidence type="ECO:0000256" key="1">
    <source>
        <dbReference type="ARBA" id="ARBA00004571"/>
    </source>
</evidence>
<keyword evidence="5 10" id="KW-0812">Transmembrane</keyword>
<evidence type="ECO:0000259" key="12">
    <source>
        <dbReference type="Pfam" id="PF00593"/>
    </source>
</evidence>
<dbReference type="EMBL" id="FNLO01000002">
    <property type="protein sequence ID" value="SDV46919.1"/>
    <property type="molecule type" value="Genomic_DNA"/>
</dbReference>
<dbReference type="NCBIfam" id="TIGR01783">
    <property type="entry name" value="TonB-siderophor"/>
    <property type="match status" value="1"/>
</dbReference>
<dbReference type="GO" id="GO:0038023">
    <property type="term" value="F:signaling receptor activity"/>
    <property type="evidence" value="ECO:0007669"/>
    <property type="project" value="InterPro"/>
</dbReference>
<dbReference type="Proteomes" id="UP000243719">
    <property type="component" value="Unassembled WGS sequence"/>
</dbReference>
<dbReference type="PANTHER" id="PTHR32552:SF74">
    <property type="entry name" value="HYDROXAMATE SIDEROPHORE RECEPTOR FHUE"/>
    <property type="match status" value="1"/>
</dbReference>
<dbReference type="GO" id="GO:0015344">
    <property type="term" value="F:siderophore uptake transmembrane transporter activity"/>
    <property type="evidence" value="ECO:0007669"/>
    <property type="project" value="TreeGrafter"/>
</dbReference>
<dbReference type="InterPro" id="IPR036942">
    <property type="entry name" value="Beta-barrel_TonB_sf"/>
</dbReference>
<proteinExistence type="inferred from homology"/>
<dbReference type="STRING" id="1770053.SAMN05216551_102102"/>
<dbReference type="CDD" id="cd01347">
    <property type="entry name" value="ligand_gated_channel"/>
    <property type="match status" value="1"/>
</dbReference>
<dbReference type="AlphaFoldDB" id="A0A1H2PKF1"/>
<keyword evidence="6 11" id="KW-0798">TonB box</keyword>
<feature type="domain" description="TonB-dependent receptor plug" evidence="13">
    <location>
        <begin position="89"/>
        <end position="187"/>
    </location>
</feature>
<keyword evidence="9 10" id="KW-0998">Cell outer membrane</keyword>
<dbReference type="PANTHER" id="PTHR32552">
    <property type="entry name" value="FERRICHROME IRON RECEPTOR-RELATED"/>
    <property type="match status" value="1"/>
</dbReference>
<sequence>MSLFSIRADIAQTARAVVTASGRPYLLLLPVAAAVLSVWSVDANAQIDEPASLPEVKAQARRTLDATSEGNGSYTSNAATVAGKTATDLLDVPDSVSVVTRERMNDQNMTTVEEALRYATGVTAVTYGDSTAYYTARGYPVGIEFDGIAIASGLQYQPQFDLAFYDRAEVFRGPAGLLDGTGEPGGTVNLVRKAPADTFHLESETMVGSWSNYRQMLDVTGPLTPDGALRGRAVVVAQDRHFNVDHSRSKKLALYGALAYDFSPRTTLTVSAAHQVNTLPAFDYGQSLYTDGRFLAGDVSQNYSPSWNYGRTSMQEANANLIHRFDNGWTAQATVFYRHLLNTGTYAYAGGGVDPDTNLVDYSGQAQRMTTDWFGVDVHTTGTVELFGRRHTLLFGADYQSVWTDSLSAYQDLGYFDAFAPDTVPQANLPFDSHTKQRLEQFGVYGQARVQLLDRLTLVLGGREAFMNQQSQSLFPTVEDWSVNARVNHKFIPYAGLVYRIMPDVSVYGSYTKIFAPQTQTTYDGNALRPRSGEQYEVGVKGRFLDGRLNATVAAFRINDTGRAVADPAHATGSVAAGEARSQGWEAELSGNLTPNWSVYAGYTLLNTRYESDPYSLGQTLDGEEPRHLFKLWTSYRLAQGALEGVRIGGGVRVMSSTYRTPEAVQGGYALFDAQLGYRFNRYLDATLSVNNIFDRRYYARVPSSYFGITGDPRNVLLTLRASY</sequence>
<protein>
    <submittedName>
        <fullName evidence="14">Outer-membrane receptor for ferric coprogen and ferric-rhodotorulic acid</fullName>
    </submittedName>
</protein>
<keyword evidence="15" id="KW-1185">Reference proteome</keyword>
<evidence type="ECO:0000256" key="10">
    <source>
        <dbReference type="PROSITE-ProRule" id="PRU01360"/>
    </source>
</evidence>
<gene>
    <name evidence="14" type="ORF">SAMN05216551_102102</name>
</gene>
<evidence type="ECO:0000256" key="6">
    <source>
        <dbReference type="ARBA" id="ARBA00023077"/>
    </source>
</evidence>
<dbReference type="GO" id="GO:0009279">
    <property type="term" value="C:cell outer membrane"/>
    <property type="evidence" value="ECO:0007669"/>
    <property type="project" value="UniProtKB-SubCell"/>
</dbReference>
<keyword evidence="7 10" id="KW-0472">Membrane</keyword>
<keyword evidence="8 14" id="KW-0675">Receptor</keyword>
<dbReference type="PROSITE" id="PS52016">
    <property type="entry name" value="TONB_DEPENDENT_REC_3"/>
    <property type="match status" value="1"/>
</dbReference>
<dbReference type="GO" id="GO:0015891">
    <property type="term" value="P:siderophore transport"/>
    <property type="evidence" value="ECO:0007669"/>
    <property type="project" value="InterPro"/>
</dbReference>
<evidence type="ECO:0000256" key="5">
    <source>
        <dbReference type="ARBA" id="ARBA00022692"/>
    </source>
</evidence>
<reference evidence="14" key="1">
    <citation type="submission" date="2016-09" db="EMBL/GenBank/DDBJ databases">
        <authorList>
            <person name="Capua I."/>
            <person name="De Benedictis P."/>
            <person name="Joannis T."/>
            <person name="Lombin L.H."/>
            <person name="Cattoli G."/>
        </authorList>
    </citation>
    <scope>NUCLEOTIDE SEQUENCE [LARGE SCALE GENOMIC DNA]</scope>
    <source>
        <strain evidence="14">JS23</strain>
    </source>
</reference>
<evidence type="ECO:0000259" key="13">
    <source>
        <dbReference type="Pfam" id="PF07715"/>
    </source>
</evidence>
<comment type="subcellular location">
    <subcellularLocation>
        <location evidence="1 10">Cell outer membrane</location>
        <topology evidence="1 10">Multi-pass membrane protein</topology>
    </subcellularLocation>
</comment>
<feature type="domain" description="TonB-dependent receptor-like beta-barrel" evidence="12">
    <location>
        <begin position="284"/>
        <end position="693"/>
    </location>
</feature>
<name>A0A1H2PKF1_9BURK</name>
<evidence type="ECO:0000313" key="15">
    <source>
        <dbReference type="Proteomes" id="UP000243719"/>
    </source>
</evidence>
<evidence type="ECO:0000256" key="4">
    <source>
        <dbReference type="ARBA" id="ARBA00022452"/>
    </source>
</evidence>
<dbReference type="Pfam" id="PF07715">
    <property type="entry name" value="Plug"/>
    <property type="match status" value="1"/>
</dbReference>
<evidence type="ECO:0000256" key="3">
    <source>
        <dbReference type="ARBA" id="ARBA00022448"/>
    </source>
</evidence>
<comment type="similarity">
    <text evidence="2 10 11">Belongs to the TonB-dependent receptor family.</text>
</comment>
<evidence type="ECO:0000256" key="9">
    <source>
        <dbReference type="ARBA" id="ARBA00023237"/>
    </source>
</evidence>
<dbReference type="SUPFAM" id="SSF56935">
    <property type="entry name" value="Porins"/>
    <property type="match status" value="1"/>
</dbReference>
<dbReference type="Gene3D" id="2.170.130.10">
    <property type="entry name" value="TonB-dependent receptor, plug domain"/>
    <property type="match status" value="1"/>
</dbReference>
<evidence type="ECO:0000256" key="2">
    <source>
        <dbReference type="ARBA" id="ARBA00009810"/>
    </source>
</evidence>
<accession>A0A1H2PKF1</accession>
<dbReference type="Pfam" id="PF00593">
    <property type="entry name" value="TonB_dep_Rec_b-barrel"/>
    <property type="match status" value="1"/>
</dbReference>
<evidence type="ECO:0000256" key="11">
    <source>
        <dbReference type="RuleBase" id="RU003357"/>
    </source>
</evidence>
<evidence type="ECO:0000256" key="7">
    <source>
        <dbReference type="ARBA" id="ARBA00023136"/>
    </source>
</evidence>
<dbReference type="InterPro" id="IPR037066">
    <property type="entry name" value="Plug_dom_sf"/>
</dbReference>
<organism evidence="14 15">
    <name type="scientific">Chitinasiproducens palmae</name>
    <dbReference type="NCBI Taxonomy" id="1770053"/>
    <lineage>
        <taxon>Bacteria</taxon>
        <taxon>Pseudomonadati</taxon>
        <taxon>Pseudomonadota</taxon>
        <taxon>Betaproteobacteria</taxon>
        <taxon>Burkholderiales</taxon>
        <taxon>Burkholderiaceae</taxon>
        <taxon>Chitinasiproducens</taxon>
    </lineage>
</organism>
<dbReference type="Gene3D" id="2.40.170.20">
    <property type="entry name" value="TonB-dependent receptor, beta-barrel domain"/>
    <property type="match status" value="1"/>
</dbReference>